<accession>Q6CW57</accession>
<evidence type="ECO:0000256" key="1">
    <source>
        <dbReference type="ARBA" id="ARBA00006607"/>
    </source>
</evidence>
<dbReference type="Gene3D" id="1.10.560.10">
    <property type="entry name" value="GroEL-like equatorial domain"/>
    <property type="match status" value="1"/>
</dbReference>
<dbReference type="Gene3D" id="3.50.7.10">
    <property type="entry name" value="GroEL"/>
    <property type="match status" value="1"/>
</dbReference>
<evidence type="ECO:0000313" key="4">
    <source>
        <dbReference type="Proteomes" id="UP000000598"/>
    </source>
</evidence>
<keyword evidence="2" id="KW-0143">Chaperone</keyword>
<reference evidence="3 4" key="1">
    <citation type="journal article" date="2004" name="Nature">
        <title>Genome evolution in yeasts.</title>
        <authorList>
            <consortium name="Genolevures"/>
            <person name="Dujon B."/>
            <person name="Sherman D."/>
            <person name="Fischer G."/>
            <person name="Durrens P."/>
            <person name="Casaregola S."/>
            <person name="Lafontaine I."/>
            <person name="de Montigny J."/>
            <person name="Marck C."/>
            <person name="Neuveglise C."/>
            <person name="Talla E."/>
            <person name="Goffard N."/>
            <person name="Frangeul L."/>
            <person name="Aigle M."/>
            <person name="Anthouard V."/>
            <person name="Babour A."/>
            <person name="Barbe V."/>
            <person name="Barnay S."/>
            <person name="Blanchin S."/>
            <person name="Beckerich J.M."/>
            <person name="Beyne E."/>
            <person name="Bleykasten C."/>
            <person name="Boisrame A."/>
            <person name="Boyer J."/>
            <person name="Cattolico L."/>
            <person name="Confanioleri F."/>
            <person name="de Daruvar A."/>
            <person name="Despons L."/>
            <person name="Fabre E."/>
            <person name="Fairhead C."/>
            <person name="Ferry-Dumazet H."/>
            <person name="Groppi A."/>
            <person name="Hantraye F."/>
            <person name="Hennequin C."/>
            <person name="Jauniaux N."/>
            <person name="Joyet P."/>
            <person name="Kachouri R."/>
            <person name="Kerrest A."/>
            <person name="Koszul R."/>
            <person name="Lemaire M."/>
            <person name="Lesur I."/>
            <person name="Ma L."/>
            <person name="Muller H."/>
            <person name="Nicaud J.M."/>
            <person name="Nikolski M."/>
            <person name="Oztas S."/>
            <person name="Ozier-Kalogeropoulos O."/>
            <person name="Pellenz S."/>
            <person name="Potier S."/>
            <person name="Richard G.F."/>
            <person name="Straub M.L."/>
            <person name="Suleau A."/>
            <person name="Swennene D."/>
            <person name="Tekaia F."/>
            <person name="Wesolowski-Louvel M."/>
            <person name="Westhof E."/>
            <person name="Wirth B."/>
            <person name="Zeniou-Meyer M."/>
            <person name="Zivanovic I."/>
            <person name="Bolotin-Fukuhara M."/>
            <person name="Thierry A."/>
            <person name="Bouchier C."/>
            <person name="Caudron B."/>
            <person name="Scarpelli C."/>
            <person name="Gaillardin C."/>
            <person name="Weissenbach J."/>
            <person name="Wincker P."/>
            <person name="Souciet J.L."/>
        </authorList>
    </citation>
    <scope>NUCLEOTIDE SEQUENCE [LARGE SCALE GENOMIC DNA]</scope>
    <source>
        <strain evidence="4">ATCC 8585 / CBS 2359 / DSM 70799 / NBRC 1267 / NRRL Y-1140 / WM37</strain>
    </source>
</reference>
<dbReference type="Gene3D" id="3.30.260.10">
    <property type="entry name" value="TCP-1-like chaperonin intermediate domain"/>
    <property type="match status" value="1"/>
</dbReference>
<dbReference type="eggNOG" id="KOG0356">
    <property type="taxonomic scope" value="Eukaryota"/>
</dbReference>
<dbReference type="Proteomes" id="UP000000598">
    <property type="component" value="Chromosome B"/>
</dbReference>
<dbReference type="InParanoid" id="Q6CW57"/>
<dbReference type="GO" id="GO:0042026">
    <property type="term" value="P:protein refolding"/>
    <property type="evidence" value="ECO:0007669"/>
    <property type="project" value="InterPro"/>
</dbReference>
<proteinExistence type="inferred from homology"/>
<comment type="similarity">
    <text evidence="1">Belongs to the chaperonin (HSP60) family.</text>
</comment>
<gene>
    <name evidence="3" type="ORF">KLLA0_B06732g</name>
</gene>
<dbReference type="STRING" id="284590.Q6CW57"/>
<dbReference type="HOGENOM" id="CLU_485763_0_0_1"/>
<name>Q6CW57_KLULA</name>
<protein>
    <submittedName>
        <fullName evidence="3">KLLA0B06732p</fullName>
    </submittedName>
</protein>
<dbReference type="InterPro" id="IPR027409">
    <property type="entry name" value="GroEL-like_apical_dom_sf"/>
</dbReference>
<dbReference type="KEGG" id="kla:KLLA0_B06732g"/>
<organism evidence="3 4">
    <name type="scientific">Kluyveromyces lactis (strain ATCC 8585 / CBS 2359 / DSM 70799 / NBRC 1267 / NRRL Y-1140 / WM37)</name>
    <name type="common">Yeast</name>
    <name type="synonym">Candida sphaerica</name>
    <dbReference type="NCBI Taxonomy" id="284590"/>
    <lineage>
        <taxon>Eukaryota</taxon>
        <taxon>Fungi</taxon>
        <taxon>Dikarya</taxon>
        <taxon>Ascomycota</taxon>
        <taxon>Saccharomycotina</taxon>
        <taxon>Saccharomycetes</taxon>
        <taxon>Saccharomycetales</taxon>
        <taxon>Saccharomycetaceae</taxon>
        <taxon>Kluyveromyces</taxon>
    </lineage>
</organism>
<dbReference type="OMA" id="PSKMCAD"/>
<dbReference type="PaxDb" id="284590-Q6CW57"/>
<dbReference type="PANTHER" id="PTHR45633">
    <property type="entry name" value="60 KDA HEAT SHOCK PROTEIN, MITOCHONDRIAL"/>
    <property type="match status" value="1"/>
</dbReference>
<dbReference type="EMBL" id="CR382122">
    <property type="protein sequence ID" value="CAH02225.1"/>
    <property type="molecule type" value="Genomic_DNA"/>
</dbReference>
<sequence length="601" mass="67958">MNLHRSRVTVGHCEPAVTRAVLKYSNFWDSGSWVSHSTLRGGKMIRFCRSIKTLHTPTHFTDATVRSNLMSKVKLLDEILSRISYDRSVLYTPKYKRIPQLVTAKDTVRMGTLVRNFIDNITMDQAYDVSKQLDPKEKLGKVGLELFLECNKNHITPLSTHLAVMMLDTYNRYSNEVGFLEMMLEELRDAQSYLMENRFMIEKNEDIDMLIDKLAFTQQDATTMKNVMDQLNYELPSDDIVRVVRGNTMEDTIDLSKGWKYRAGVLDTNEPYLRSLQIDKKKLVTVSESSLVLIFDGTLRDADKIQPSLHYATKQKQSLLLIVNGDVTGDALAAITINNNKNNRNGNPSKTIILKYFDKDHDNISLQENYDLVKFCQLPQGLGSIYSPKFSEYVPSSASANLFFGSMEAIKATTGECFLYNPSAALDDEIKNRSLQTTLTLNVGGQSEFEIDQRRASLDNILNNTMCHGLAEGFVPSHGIALAKAASYLSQQPLKDDSLMAKTVRAELIETLTLPMDQALQNKFGSNRFSRAKLVSDTMNVRSFQNAYLPGYKKEVNALTTGNIEPWNKLNHTLDNVAGFAKLITSCNTYVTRIFDKPKRE</sequence>
<dbReference type="InterPro" id="IPR027413">
    <property type="entry name" value="GROEL-like_equatorial_sf"/>
</dbReference>
<evidence type="ECO:0000313" key="3">
    <source>
        <dbReference type="EMBL" id="CAH02225.1"/>
    </source>
</evidence>
<dbReference type="GO" id="GO:0140662">
    <property type="term" value="F:ATP-dependent protein folding chaperone"/>
    <property type="evidence" value="ECO:0007669"/>
    <property type="project" value="InterPro"/>
</dbReference>
<dbReference type="InterPro" id="IPR001844">
    <property type="entry name" value="Cpn60/GroEL"/>
</dbReference>
<evidence type="ECO:0000256" key="2">
    <source>
        <dbReference type="ARBA" id="ARBA00023186"/>
    </source>
</evidence>
<dbReference type="AlphaFoldDB" id="Q6CW57"/>
<dbReference type="FunCoup" id="Q6CW57">
    <property type="interactions" value="129"/>
</dbReference>
<dbReference type="GO" id="GO:0005737">
    <property type="term" value="C:cytoplasm"/>
    <property type="evidence" value="ECO:0007669"/>
    <property type="project" value="UniProtKB-ARBA"/>
</dbReference>
<keyword evidence="4" id="KW-1185">Reference proteome</keyword>
<dbReference type="SUPFAM" id="SSF52029">
    <property type="entry name" value="GroEL apical domain-like"/>
    <property type="match status" value="1"/>
</dbReference>
<dbReference type="InterPro" id="IPR027410">
    <property type="entry name" value="TCP-1-like_intermed_sf"/>
</dbReference>